<comment type="caution">
    <text evidence="2">The sequence shown here is derived from an EMBL/GenBank/DDBJ whole genome shotgun (WGS) entry which is preliminary data.</text>
</comment>
<evidence type="ECO:0000313" key="2">
    <source>
        <dbReference type="EMBL" id="KAJ3568489.1"/>
    </source>
</evidence>
<evidence type="ECO:0000313" key="3">
    <source>
        <dbReference type="Proteomes" id="UP001148614"/>
    </source>
</evidence>
<protein>
    <submittedName>
        <fullName evidence="2">Uncharacterized protein</fullName>
    </submittedName>
</protein>
<proteinExistence type="predicted"/>
<gene>
    <name evidence="2" type="ORF">NPX13_g6408</name>
</gene>
<dbReference type="AlphaFoldDB" id="A0A9W8TLS8"/>
<keyword evidence="3" id="KW-1185">Reference proteome</keyword>
<dbReference type="EMBL" id="JANPWZ010001130">
    <property type="protein sequence ID" value="KAJ3568489.1"/>
    <property type="molecule type" value="Genomic_DNA"/>
</dbReference>
<name>A0A9W8TLS8_9PEZI</name>
<dbReference type="Proteomes" id="UP001148614">
    <property type="component" value="Unassembled WGS sequence"/>
</dbReference>
<evidence type="ECO:0000256" key="1">
    <source>
        <dbReference type="SAM" id="MobiDB-lite"/>
    </source>
</evidence>
<reference evidence="2" key="1">
    <citation type="submission" date="2022-07" db="EMBL/GenBank/DDBJ databases">
        <title>Genome Sequence of Xylaria arbuscula.</title>
        <authorList>
            <person name="Buettner E."/>
        </authorList>
    </citation>
    <scope>NUCLEOTIDE SEQUENCE</scope>
    <source>
        <strain evidence="2">VT107</strain>
    </source>
</reference>
<sequence length="225" mass="26425">MYPSYYSPQPRPRLNSVSSATSYGSYGSSFSCNSAASTSTEATVMSIPGVDNTFVAPRGGLPCEFVGYGRCDVTFALDDVANWIEHIVSVHLRDKFPKKALCWFCDDIEFDYKSVGDRRINFEQRMWHIRDHIIEEGRRAHEIRPDYHLNKHLYENRLIGEEEYNLVRRYSEIWQPSYLVDRNATTRDWETPESDRSQLVRTSNRDEERSTRRQKHKKNKESSRR</sequence>
<feature type="region of interest" description="Disordered" evidence="1">
    <location>
        <begin position="188"/>
        <end position="225"/>
    </location>
</feature>
<organism evidence="2 3">
    <name type="scientific">Xylaria arbuscula</name>
    <dbReference type="NCBI Taxonomy" id="114810"/>
    <lineage>
        <taxon>Eukaryota</taxon>
        <taxon>Fungi</taxon>
        <taxon>Dikarya</taxon>
        <taxon>Ascomycota</taxon>
        <taxon>Pezizomycotina</taxon>
        <taxon>Sordariomycetes</taxon>
        <taxon>Xylariomycetidae</taxon>
        <taxon>Xylariales</taxon>
        <taxon>Xylariaceae</taxon>
        <taxon>Xylaria</taxon>
    </lineage>
</organism>
<feature type="compositionally biased region" description="Basic and acidic residues" evidence="1">
    <location>
        <begin position="188"/>
        <end position="211"/>
    </location>
</feature>
<accession>A0A9W8TLS8</accession>
<dbReference type="VEuPathDB" id="FungiDB:F4678DRAFT_357136"/>